<keyword evidence="3" id="KW-1185">Reference proteome</keyword>
<organism evidence="2 3">
    <name type="scientific">Streptosporangium longisporum</name>
    <dbReference type="NCBI Taxonomy" id="46187"/>
    <lineage>
        <taxon>Bacteria</taxon>
        <taxon>Bacillati</taxon>
        <taxon>Actinomycetota</taxon>
        <taxon>Actinomycetes</taxon>
        <taxon>Streptosporangiales</taxon>
        <taxon>Streptosporangiaceae</taxon>
        <taxon>Streptosporangium</taxon>
    </lineage>
</organism>
<feature type="compositionally biased region" description="Low complexity" evidence="1">
    <location>
        <begin position="126"/>
        <end position="145"/>
    </location>
</feature>
<sequence length="161" mass="17283">MAATLGPTAATRASDEGPLYDENVKRHESRGPDRGRPADPLAPVSHVCVEGPFTTQVMHDAAVWERWVEQLGGPVVRLLWVRSDGPALRSRLRGQGARQGWGKLGRFRIPAGQSGWTRPPVASPHTTRSTTVRRASSAARLARLVRPGEDTGPGGSGPADR</sequence>
<evidence type="ECO:0000256" key="1">
    <source>
        <dbReference type="SAM" id="MobiDB-lite"/>
    </source>
</evidence>
<feature type="compositionally biased region" description="Gly residues" evidence="1">
    <location>
        <begin position="151"/>
        <end position="161"/>
    </location>
</feature>
<protein>
    <submittedName>
        <fullName evidence="2">Uncharacterized protein</fullName>
    </submittedName>
</protein>
<proteinExistence type="predicted"/>
<dbReference type="Proteomes" id="UP001499930">
    <property type="component" value="Unassembled WGS sequence"/>
</dbReference>
<feature type="compositionally biased region" description="Basic and acidic residues" evidence="1">
    <location>
        <begin position="22"/>
        <end position="37"/>
    </location>
</feature>
<comment type="caution">
    <text evidence="2">The sequence shown here is derived from an EMBL/GenBank/DDBJ whole genome shotgun (WGS) entry which is preliminary data.</text>
</comment>
<reference evidence="3" key="1">
    <citation type="journal article" date="2019" name="Int. J. Syst. Evol. Microbiol.">
        <title>The Global Catalogue of Microorganisms (GCM) 10K type strain sequencing project: providing services to taxonomists for standard genome sequencing and annotation.</title>
        <authorList>
            <consortium name="The Broad Institute Genomics Platform"/>
            <consortium name="The Broad Institute Genome Sequencing Center for Infectious Disease"/>
            <person name="Wu L."/>
            <person name="Ma J."/>
        </authorList>
    </citation>
    <scope>NUCLEOTIDE SEQUENCE [LARGE SCALE GENOMIC DNA]</scope>
    <source>
        <strain evidence="3">JCM 3106</strain>
    </source>
</reference>
<evidence type="ECO:0000313" key="3">
    <source>
        <dbReference type="Proteomes" id="UP001499930"/>
    </source>
</evidence>
<gene>
    <name evidence="2" type="ORF">GCM10017559_43130</name>
</gene>
<feature type="region of interest" description="Disordered" evidence="1">
    <location>
        <begin position="111"/>
        <end position="161"/>
    </location>
</feature>
<feature type="region of interest" description="Disordered" evidence="1">
    <location>
        <begin position="1"/>
        <end position="42"/>
    </location>
</feature>
<evidence type="ECO:0000313" key="2">
    <source>
        <dbReference type="EMBL" id="GAA3015156.1"/>
    </source>
</evidence>
<accession>A0ABP6KK83</accession>
<dbReference type="EMBL" id="BAAAWD010000012">
    <property type="protein sequence ID" value="GAA3015156.1"/>
    <property type="molecule type" value="Genomic_DNA"/>
</dbReference>
<name>A0ABP6KK83_9ACTN</name>